<evidence type="ECO:0000256" key="7">
    <source>
        <dbReference type="ARBA" id="ARBA00022741"/>
    </source>
</evidence>
<comment type="catalytic activity">
    <reaction evidence="14">
        <text>L-threonyl-[protein] + ATP = O-phospho-L-threonyl-[protein] + ADP + H(+)</text>
        <dbReference type="Rhea" id="RHEA:46608"/>
        <dbReference type="Rhea" id="RHEA-COMP:11060"/>
        <dbReference type="Rhea" id="RHEA-COMP:11605"/>
        <dbReference type="ChEBI" id="CHEBI:15378"/>
        <dbReference type="ChEBI" id="CHEBI:30013"/>
        <dbReference type="ChEBI" id="CHEBI:30616"/>
        <dbReference type="ChEBI" id="CHEBI:61977"/>
        <dbReference type="ChEBI" id="CHEBI:456216"/>
        <dbReference type="EC" id="2.7.11.1"/>
    </reaction>
</comment>
<keyword evidence="6" id="KW-0732">Signal</keyword>
<reference evidence="21" key="1">
    <citation type="journal article" date="2017" name="Nat. Commun.">
        <title>The asparagus genome sheds light on the origin and evolution of a young Y chromosome.</title>
        <authorList>
            <person name="Harkess A."/>
            <person name="Zhou J."/>
            <person name="Xu C."/>
            <person name="Bowers J.E."/>
            <person name="Van der Hulst R."/>
            <person name="Ayyampalayam S."/>
            <person name="Mercati F."/>
            <person name="Riccardi P."/>
            <person name="McKain M.R."/>
            <person name="Kakrana A."/>
            <person name="Tang H."/>
            <person name="Ray J."/>
            <person name="Groenendijk J."/>
            <person name="Arikit S."/>
            <person name="Mathioni S.M."/>
            <person name="Nakano M."/>
            <person name="Shan H."/>
            <person name="Telgmann-Rauber A."/>
            <person name="Kanno A."/>
            <person name="Yue Z."/>
            <person name="Chen H."/>
            <person name="Li W."/>
            <person name="Chen Y."/>
            <person name="Xu X."/>
            <person name="Zhang Y."/>
            <person name="Luo S."/>
            <person name="Chen H."/>
            <person name="Gao J."/>
            <person name="Mao Z."/>
            <person name="Pires J.C."/>
            <person name="Luo M."/>
            <person name="Kudrna D."/>
            <person name="Wing R.A."/>
            <person name="Meyers B.C."/>
            <person name="Yi K."/>
            <person name="Kong H."/>
            <person name="Lavrijsen P."/>
            <person name="Sunseri F."/>
            <person name="Falavigna A."/>
            <person name="Ye Y."/>
            <person name="Leebens-Mack J.H."/>
            <person name="Chen G."/>
        </authorList>
    </citation>
    <scope>NUCLEOTIDE SEQUENCE [LARGE SCALE GENOMIC DNA]</scope>
    <source>
        <strain evidence="21">cv. DH0086</strain>
    </source>
</reference>
<dbReference type="PROSITE" id="PS50011">
    <property type="entry name" value="PROTEIN_KINASE_DOM"/>
    <property type="match status" value="1"/>
</dbReference>
<keyword evidence="9 16" id="KW-0067">ATP-binding</keyword>
<evidence type="ECO:0000256" key="4">
    <source>
        <dbReference type="ARBA" id="ARBA00022679"/>
    </source>
</evidence>
<evidence type="ECO:0000256" key="12">
    <source>
        <dbReference type="ARBA" id="ARBA00023170"/>
    </source>
</evidence>
<dbReference type="GO" id="GO:0004674">
    <property type="term" value="F:protein serine/threonine kinase activity"/>
    <property type="evidence" value="ECO:0007669"/>
    <property type="project" value="UniProtKB-KW"/>
</dbReference>
<evidence type="ECO:0000256" key="5">
    <source>
        <dbReference type="ARBA" id="ARBA00022692"/>
    </source>
</evidence>
<evidence type="ECO:0000256" key="17">
    <source>
        <dbReference type="RuleBase" id="RU000304"/>
    </source>
</evidence>
<keyword evidence="10 18" id="KW-1133">Transmembrane helix</keyword>
<evidence type="ECO:0000256" key="8">
    <source>
        <dbReference type="ARBA" id="ARBA00022777"/>
    </source>
</evidence>
<keyword evidence="21" id="KW-1185">Reference proteome</keyword>
<dbReference type="PROSITE" id="PS00108">
    <property type="entry name" value="PROTEIN_KINASE_ST"/>
    <property type="match status" value="1"/>
</dbReference>
<evidence type="ECO:0000256" key="14">
    <source>
        <dbReference type="ARBA" id="ARBA00047899"/>
    </source>
</evidence>
<comment type="subcellular location">
    <subcellularLocation>
        <location evidence="1">Membrane</location>
        <topology evidence="1">Single-pass type I membrane protein</topology>
    </subcellularLocation>
</comment>
<protein>
    <recommendedName>
        <fullName evidence="2">non-specific serine/threonine protein kinase</fullName>
        <ecNumber evidence="2">2.7.11.1</ecNumber>
    </recommendedName>
</protein>
<evidence type="ECO:0000313" key="20">
    <source>
        <dbReference type="EMBL" id="ONK72680.1"/>
    </source>
</evidence>
<dbReference type="Gramene" id="ONK72680">
    <property type="protein sequence ID" value="ONK72680"/>
    <property type="gene ID" value="A4U43_C04F21970"/>
</dbReference>
<evidence type="ECO:0000256" key="3">
    <source>
        <dbReference type="ARBA" id="ARBA00022527"/>
    </source>
</evidence>
<feature type="domain" description="Protein kinase" evidence="19">
    <location>
        <begin position="75"/>
        <end position="350"/>
    </location>
</feature>
<dbReference type="CDD" id="cd14066">
    <property type="entry name" value="STKc_IRAK"/>
    <property type="match status" value="1"/>
</dbReference>
<evidence type="ECO:0000259" key="19">
    <source>
        <dbReference type="PROSITE" id="PS50011"/>
    </source>
</evidence>
<dbReference type="PANTHER" id="PTHR47989:SF61">
    <property type="entry name" value="PROTEIN KINASE DOMAIN-CONTAINING PROTEIN"/>
    <property type="match status" value="1"/>
</dbReference>
<keyword evidence="4" id="KW-0808">Transferase</keyword>
<dbReference type="InterPro" id="IPR017441">
    <property type="entry name" value="Protein_kinase_ATP_BS"/>
</dbReference>
<dbReference type="EC" id="2.7.11.1" evidence="2"/>
<evidence type="ECO:0000256" key="1">
    <source>
        <dbReference type="ARBA" id="ARBA00004479"/>
    </source>
</evidence>
<evidence type="ECO:0000256" key="18">
    <source>
        <dbReference type="SAM" id="Phobius"/>
    </source>
</evidence>
<feature type="binding site" evidence="16">
    <location>
        <position position="104"/>
    </location>
    <ligand>
        <name>ATP</name>
        <dbReference type="ChEBI" id="CHEBI:30616"/>
    </ligand>
</feature>
<sequence length="470" mass="52231">MTTVPKDVTVDPGRSQRTQLLAAIVLSLAAMVSAFLLYFCIKRMHSKKYKNTLSMREIGLRRFSLGEIEKATKCFSKECLLGSGAFGNVYRGMFDGGKILAIKKAHVDSYDSILEFKNEVELLWRVKHPNLVGLAGFCQEADQKILVYEYVPNGCLLDYIAGRQKKPLTWMQRVHIAIGAAKGIAHLHEGVTPSIIHRDVKPSNILIGEGFGPKVSDFGLVKSGPVGDASHVSSQIKGTPGYLDPEYCSSYHLTTFSDVYSFGVILLQLISARRAVDHSRPASQYHIIDWARPSLDKGTVEEIIDADLLLEACNMEMMLKMGQLALKCVVNKPKNRPTMNQVAKELEEDFKRYAAPAISKQISNVHCKSIARQESASSISIDNVGLERFNIEEEDDISIRSVSMRGGVAAKGRIGREVLLHERCSRRGSTISGDRYEFCWQWGLPMVMGRSDGGIVKDSLFIVRDLAELD</sequence>
<dbReference type="Gene3D" id="1.10.510.10">
    <property type="entry name" value="Transferase(Phosphotransferase) domain 1"/>
    <property type="match status" value="1"/>
</dbReference>
<dbReference type="GO" id="GO:0016020">
    <property type="term" value="C:membrane"/>
    <property type="evidence" value="ECO:0007669"/>
    <property type="project" value="UniProtKB-SubCell"/>
</dbReference>
<comment type="catalytic activity">
    <reaction evidence="15">
        <text>L-seryl-[protein] + ATP = O-phospho-L-seryl-[protein] + ADP + H(+)</text>
        <dbReference type="Rhea" id="RHEA:17989"/>
        <dbReference type="Rhea" id="RHEA-COMP:9863"/>
        <dbReference type="Rhea" id="RHEA-COMP:11604"/>
        <dbReference type="ChEBI" id="CHEBI:15378"/>
        <dbReference type="ChEBI" id="CHEBI:29999"/>
        <dbReference type="ChEBI" id="CHEBI:30616"/>
        <dbReference type="ChEBI" id="CHEBI:83421"/>
        <dbReference type="ChEBI" id="CHEBI:456216"/>
        <dbReference type="EC" id="2.7.11.1"/>
    </reaction>
</comment>
<dbReference type="GO" id="GO:0005524">
    <property type="term" value="F:ATP binding"/>
    <property type="evidence" value="ECO:0007669"/>
    <property type="project" value="UniProtKB-UniRule"/>
</dbReference>
<evidence type="ECO:0000256" key="2">
    <source>
        <dbReference type="ARBA" id="ARBA00012513"/>
    </source>
</evidence>
<evidence type="ECO:0000256" key="15">
    <source>
        <dbReference type="ARBA" id="ARBA00048679"/>
    </source>
</evidence>
<dbReference type="Proteomes" id="UP000243459">
    <property type="component" value="Chromosome 4"/>
</dbReference>
<proteinExistence type="inferred from homology"/>
<organism evidence="20 21">
    <name type="scientific">Asparagus officinalis</name>
    <name type="common">Garden asparagus</name>
    <dbReference type="NCBI Taxonomy" id="4686"/>
    <lineage>
        <taxon>Eukaryota</taxon>
        <taxon>Viridiplantae</taxon>
        <taxon>Streptophyta</taxon>
        <taxon>Embryophyta</taxon>
        <taxon>Tracheophyta</taxon>
        <taxon>Spermatophyta</taxon>
        <taxon>Magnoliopsida</taxon>
        <taxon>Liliopsida</taxon>
        <taxon>Asparagales</taxon>
        <taxon>Asparagaceae</taxon>
        <taxon>Asparagoideae</taxon>
        <taxon>Asparagus</taxon>
    </lineage>
</organism>
<keyword evidence="7 16" id="KW-0547">Nucleotide-binding</keyword>
<dbReference type="FunFam" id="3.30.200.20:FF:000466">
    <property type="entry name" value="Putative LRR receptor-like serine/threonine-protein kinase"/>
    <property type="match status" value="1"/>
</dbReference>
<dbReference type="InterPro" id="IPR008271">
    <property type="entry name" value="Ser/Thr_kinase_AS"/>
</dbReference>
<dbReference type="SMART" id="SM00220">
    <property type="entry name" value="S_TKc"/>
    <property type="match status" value="1"/>
</dbReference>
<dbReference type="OMA" id="MICHYPL"/>
<dbReference type="Pfam" id="PF00069">
    <property type="entry name" value="Pkinase"/>
    <property type="match status" value="1"/>
</dbReference>
<keyword evidence="8" id="KW-0418">Kinase</keyword>
<dbReference type="PROSITE" id="PS00107">
    <property type="entry name" value="PROTEIN_KINASE_ATP"/>
    <property type="match status" value="1"/>
</dbReference>
<feature type="transmembrane region" description="Helical" evidence="18">
    <location>
        <begin position="20"/>
        <end position="41"/>
    </location>
</feature>
<comment type="similarity">
    <text evidence="17">Belongs to the protein kinase superfamily.</text>
</comment>
<dbReference type="SUPFAM" id="SSF56112">
    <property type="entry name" value="Protein kinase-like (PK-like)"/>
    <property type="match status" value="1"/>
</dbReference>
<dbReference type="InterPro" id="IPR011009">
    <property type="entry name" value="Kinase-like_dom_sf"/>
</dbReference>
<gene>
    <name evidence="20" type="ORF">A4U43_C04F21970</name>
</gene>
<dbReference type="EMBL" id="CM007384">
    <property type="protein sequence ID" value="ONK72680.1"/>
    <property type="molecule type" value="Genomic_DNA"/>
</dbReference>
<accession>A0A5P1F848</accession>
<keyword evidence="5 18" id="KW-0812">Transmembrane</keyword>
<dbReference type="FunFam" id="1.10.510.10:FF:000287">
    <property type="entry name" value="probable LRR receptor-like serine/threonine-protein kinase RKF3"/>
    <property type="match status" value="1"/>
</dbReference>
<keyword evidence="11 18" id="KW-0472">Membrane</keyword>
<evidence type="ECO:0000256" key="9">
    <source>
        <dbReference type="ARBA" id="ARBA00022840"/>
    </source>
</evidence>
<keyword evidence="13" id="KW-0325">Glycoprotein</keyword>
<evidence type="ECO:0000256" key="10">
    <source>
        <dbReference type="ARBA" id="ARBA00022989"/>
    </source>
</evidence>
<keyword evidence="3 17" id="KW-0723">Serine/threonine-protein kinase</keyword>
<dbReference type="InterPro" id="IPR000719">
    <property type="entry name" value="Prot_kinase_dom"/>
</dbReference>
<evidence type="ECO:0000256" key="11">
    <source>
        <dbReference type="ARBA" id="ARBA00023136"/>
    </source>
</evidence>
<dbReference type="PANTHER" id="PTHR47989">
    <property type="entry name" value="OS01G0750732 PROTEIN"/>
    <property type="match status" value="1"/>
</dbReference>
<evidence type="ECO:0000313" key="21">
    <source>
        <dbReference type="Proteomes" id="UP000243459"/>
    </source>
</evidence>
<evidence type="ECO:0000256" key="6">
    <source>
        <dbReference type="ARBA" id="ARBA00022729"/>
    </source>
</evidence>
<name>A0A5P1F848_ASPOF</name>
<evidence type="ECO:0000256" key="13">
    <source>
        <dbReference type="ARBA" id="ARBA00023180"/>
    </source>
</evidence>
<evidence type="ECO:0000256" key="16">
    <source>
        <dbReference type="PROSITE-ProRule" id="PRU10141"/>
    </source>
</evidence>
<keyword evidence="12" id="KW-0675">Receptor</keyword>
<dbReference type="AlphaFoldDB" id="A0A5P1F848"/>
<dbReference type="Gene3D" id="3.30.200.20">
    <property type="entry name" value="Phosphorylase Kinase, domain 1"/>
    <property type="match status" value="1"/>
</dbReference>